<dbReference type="RefSeq" id="WP_190235029.1">
    <property type="nucleotide sequence ID" value="NZ_SSOA01000001.1"/>
</dbReference>
<feature type="transmembrane region" description="Helical" evidence="1">
    <location>
        <begin position="198"/>
        <end position="220"/>
    </location>
</feature>
<evidence type="ECO:0000313" key="2">
    <source>
        <dbReference type="EMBL" id="THF54177.1"/>
    </source>
</evidence>
<sequence length="224" mass="24628">MKVPGKSRFAHRLRSHRRSPFYAASIMGLLALAFLLYVRPALSIESAAIVFFLVYIGFMVKRVPTATAERLKTSPERDDGPAVLIPVVCLLAIAAAVIALFNALNQSGSPDLLKVSLAFLSVISGWFTIHTMFAMHYAHRYWQYHTNDQGEGPRRGLDFPQTEEPGGYDFLYFSFVIGMTAQTSDVAVTTTDMRCINLAHAIVSFFFNTVLVAAAVNAVVSMAA</sequence>
<dbReference type="AlphaFoldDB" id="A0A4V3W983"/>
<evidence type="ECO:0000313" key="3">
    <source>
        <dbReference type="Proteomes" id="UP000310754"/>
    </source>
</evidence>
<reference evidence="2 3" key="1">
    <citation type="submission" date="2019-04" db="EMBL/GenBank/DDBJ databases">
        <title>Rhizobium terrae sp. nov., isolated from a paddy soil.</title>
        <authorList>
            <person name="Lin S.-Y."/>
            <person name="Hameed A."/>
            <person name="Huang H.-I."/>
            <person name="Young C.-C."/>
        </authorList>
    </citation>
    <scope>NUCLEOTIDE SEQUENCE [LARGE SCALE GENOMIC DNA]</scope>
    <source>
        <strain evidence="2 3">CC-HIH110</strain>
    </source>
</reference>
<name>A0A4V3W983_9HYPH</name>
<dbReference type="Pfam" id="PF07077">
    <property type="entry name" value="DUF1345"/>
    <property type="match status" value="1"/>
</dbReference>
<dbReference type="InterPro" id="IPR009781">
    <property type="entry name" value="DUF1345"/>
</dbReference>
<keyword evidence="1" id="KW-1133">Transmembrane helix</keyword>
<dbReference type="EMBL" id="SSOA01000001">
    <property type="protein sequence ID" value="THF54177.1"/>
    <property type="molecule type" value="Genomic_DNA"/>
</dbReference>
<evidence type="ECO:0000256" key="1">
    <source>
        <dbReference type="SAM" id="Phobius"/>
    </source>
</evidence>
<comment type="caution">
    <text evidence="2">The sequence shown here is derived from an EMBL/GenBank/DDBJ whole genome shotgun (WGS) entry which is preliminary data.</text>
</comment>
<feature type="transmembrane region" description="Helical" evidence="1">
    <location>
        <begin position="116"/>
        <end position="135"/>
    </location>
</feature>
<proteinExistence type="predicted"/>
<organism evidence="2 3">
    <name type="scientific">Allorhizobium terrae</name>
    <dbReference type="NCBI Taxonomy" id="1848972"/>
    <lineage>
        <taxon>Bacteria</taxon>
        <taxon>Pseudomonadati</taxon>
        <taxon>Pseudomonadota</taxon>
        <taxon>Alphaproteobacteria</taxon>
        <taxon>Hyphomicrobiales</taxon>
        <taxon>Rhizobiaceae</taxon>
        <taxon>Rhizobium/Agrobacterium group</taxon>
        <taxon>Allorhizobium</taxon>
    </lineage>
</organism>
<accession>A0A4V3W983</accession>
<keyword evidence="3" id="KW-1185">Reference proteome</keyword>
<dbReference type="Proteomes" id="UP000310754">
    <property type="component" value="Unassembled WGS sequence"/>
</dbReference>
<protein>
    <submittedName>
        <fullName evidence="2">DUF1345 domain-containing protein</fullName>
    </submittedName>
</protein>
<gene>
    <name evidence="2" type="ORF">E6C51_03560</name>
</gene>
<keyword evidence="1" id="KW-0812">Transmembrane</keyword>
<feature type="transmembrane region" description="Helical" evidence="1">
    <location>
        <begin position="82"/>
        <end position="104"/>
    </location>
</feature>
<feature type="transmembrane region" description="Helical" evidence="1">
    <location>
        <begin position="21"/>
        <end position="38"/>
    </location>
</feature>
<feature type="transmembrane region" description="Helical" evidence="1">
    <location>
        <begin position="44"/>
        <end position="61"/>
    </location>
</feature>
<keyword evidence="1" id="KW-0472">Membrane</keyword>